<dbReference type="GO" id="GO:0016020">
    <property type="term" value="C:membrane"/>
    <property type="evidence" value="ECO:0007669"/>
    <property type="project" value="UniProtKB-SubCell"/>
</dbReference>
<dbReference type="Proteomes" id="UP000720189">
    <property type="component" value="Unassembled WGS sequence"/>
</dbReference>
<evidence type="ECO:0000256" key="1">
    <source>
        <dbReference type="ARBA" id="ARBA00004141"/>
    </source>
</evidence>
<dbReference type="InterPro" id="IPR049326">
    <property type="entry name" value="Rhodopsin_dom_fungi"/>
</dbReference>
<accession>A0A9P9FVX5</accession>
<sequence length="371" mass="41708">MSIGAAAVLVCLPSDIEALSLNSGILQTTQWALIIVATAVIGARLYLRLHIQKRRLLTSDYFMCAAWVTSIMSAAVDLKFLELEALDPDLQSTLVNYKSTPEDIVLVLKLFWFGHIPYHATFYLCKAALLAMYVQVVPEFMAKRWVYVWFTIAFVALAYVATMLAMFCVCIPVSGNWDLDPKTCPPSSLTTEFLTACALHLVGDLMIFTIPWLIIPELNMKGALKCGFYFTFLLGTVNIAVCLVRCIKIITRANEITLAEAEFWASLDLYTALVVACLPSLRPYFGLRKSPHSCSSRSGLNRANKSATMEFSSIDPTGRVLTEDLNREPVDELTDHYLQHEAAFTTNDDQSRWKSRRMYETNLELDQVHSR</sequence>
<feature type="domain" description="Rhodopsin" evidence="7">
    <location>
        <begin position="43"/>
        <end position="285"/>
    </location>
</feature>
<keyword evidence="4 6" id="KW-0472">Membrane</keyword>
<dbReference type="PANTHER" id="PTHR33048">
    <property type="entry name" value="PTH11-LIKE INTEGRAL MEMBRANE PROTEIN (AFU_ORTHOLOGUE AFUA_5G11245)"/>
    <property type="match status" value="1"/>
</dbReference>
<evidence type="ECO:0000256" key="3">
    <source>
        <dbReference type="ARBA" id="ARBA00022989"/>
    </source>
</evidence>
<feature type="transmembrane region" description="Helical" evidence="6">
    <location>
        <begin position="146"/>
        <end position="173"/>
    </location>
</feature>
<evidence type="ECO:0000256" key="5">
    <source>
        <dbReference type="ARBA" id="ARBA00038359"/>
    </source>
</evidence>
<feature type="transmembrane region" description="Helical" evidence="6">
    <location>
        <begin position="28"/>
        <end position="47"/>
    </location>
</feature>
<feature type="transmembrane region" description="Helical" evidence="6">
    <location>
        <begin position="193"/>
        <end position="215"/>
    </location>
</feature>
<evidence type="ECO:0000256" key="2">
    <source>
        <dbReference type="ARBA" id="ARBA00022692"/>
    </source>
</evidence>
<dbReference type="RefSeq" id="XP_046040980.1">
    <property type="nucleotide sequence ID" value="XM_046201010.1"/>
</dbReference>
<evidence type="ECO:0000259" key="7">
    <source>
        <dbReference type="Pfam" id="PF20684"/>
    </source>
</evidence>
<dbReference type="PANTHER" id="PTHR33048:SF92">
    <property type="entry name" value="INTEGRAL MEMBRANE PROTEIN"/>
    <property type="match status" value="1"/>
</dbReference>
<evidence type="ECO:0000256" key="4">
    <source>
        <dbReference type="ARBA" id="ARBA00023136"/>
    </source>
</evidence>
<dbReference type="AlphaFoldDB" id="A0A9P9FVX5"/>
<keyword evidence="2 6" id="KW-0812">Transmembrane</keyword>
<comment type="similarity">
    <text evidence="5">Belongs to the SAT4 family.</text>
</comment>
<dbReference type="InterPro" id="IPR052337">
    <property type="entry name" value="SAT4-like"/>
</dbReference>
<feature type="transmembrane region" description="Helical" evidence="6">
    <location>
        <begin position="116"/>
        <end position="134"/>
    </location>
</feature>
<name>A0A9P9FVX5_FUSRE</name>
<feature type="transmembrane region" description="Helical" evidence="6">
    <location>
        <begin position="59"/>
        <end position="76"/>
    </location>
</feature>
<dbReference type="GeneID" id="70230964"/>
<dbReference type="Pfam" id="PF20684">
    <property type="entry name" value="Fung_rhodopsin"/>
    <property type="match status" value="1"/>
</dbReference>
<keyword evidence="9" id="KW-1185">Reference proteome</keyword>
<reference evidence="8" key="1">
    <citation type="journal article" date="2021" name="Nat. Commun.">
        <title>Genetic determinants of endophytism in the Arabidopsis root mycobiome.</title>
        <authorList>
            <person name="Mesny F."/>
            <person name="Miyauchi S."/>
            <person name="Thiergart T."/>
            <person name="Pickel B."/>
            <person name="Atanasova L."/>
            <person name="Karlsson M."/>
            <person name="Huettel B."/>
            <person name="Barry K.W."/>
            <person name="Haridas S."/>
            <person name="Chen C."/>
            <person name="Bauer D."/>
            <person name="Andreopoulos W."/>
            <person name="Pangilinan J."/>
            <person name="LaButti K."/>
            <person name="Riley R."/>
            <person name="Lipzen A."/>
            <person name="Clum A."/>
            <person name="Drula E."/>
            <person name="Henrissat B."/>
            <person name="Kohler A."/>
            <person name="Grigoriev I.V."/>
            <person name="Martin F.M."/>
            <person name="Hacquard S."/>
        </authorList>
    </citation>
    <scope>NUCLEOTIDE SEQUENCE</scope>
    <source>
        <strain evidence="8">MPI-CAGE-AT-0023</strain>
    </source>
</reference>
<evidence type="ECO:0000256" key="6">
    <source>
        <dbReference type="SAM" id="Phobius"/>
    </source>
</evidence>
<protein>
    <recommendedName>
        <fullName evidence="7">Rhodopsin domain-containing protein</fullName>
    </recommendedName>
</protein>
<dbReference type="OrthoDB" id="444631at2759"/>
<evidence type="ECO:0000313" key="8">
    <source>
        <dbReference type="EMBL" id="KAH7205387.1"/>
    </source>
</evidence>
<organism evidence="8 9">
    <name type="scientific">Fusarium redolens</name>
    <dbReference type="NCBI Taxonomy" id="48865"/>
    <lineage>
        <taxon>Eukaryota</taxon>
        <taxon>Fungi</taxon>
        <taxon>Dikarya</taxon>
        <taxon>Ascomycota</taxon>
        <taxon>Pezizomycotina</taxon>
        <taxon>Sordariomycetes</taxon>
        <taxon>Hypocreomycetidae</taxon>
        <taxon>Hypocreales</taxon>
        <taxon>Nectriaceae</taxon>
        <taxon>Fusarium</taxon>
        <taxon>Fusarium redolens species complex</taxon>
    </lineage>
</organism>
<proteinExistence type="inferred from homology"/>
<dbReference type="EMBL" id="JAGMUX010000038">
    <property type="protein sequence ID" value="KAH7205387.1"/>
    <property type="molecule type" value="Genomic_DNA"/>
</dbReference>
<evidence type="ECO:0000313" key="9">
    <source>
        <dbReference type="Proteomes" id="UP000720189"/>
    </source>
</evidence>
<feature type="transmembrane region" description="Helical" evidence="6">
    <location>
        <begin position="227"/>
        <end position="251"/>
    </location>
</feature>
<keyword evidence="3 6" id="KW-1133">Transmembrane helix</keyword>
<comment type="subcellular location">
    <subcellularLocation>
        <location evidence="1">Membrane</location>
        <topology evidence="1">Multi-pass membrane protein</topology>
    </subcellularLocation>
</comment>
<gene>
    <name evidence="8" type="ORF">BKA55DRAFT_721378</name>
</gene>
<comment type="caution">
    <text evidence="8">The sequence shown here is derived from an EMBL/GenBank/DDBJ whole genome shotgun (WGS) entry which is preliminary data.</text>
</comment>